<feature type="region of interest" description="Disordered" evidence="4">
    <location>
        <begin position="86"/>
        <end position="113"/>
    </location>
</feature>
<evidence type="ECO:0000313" key="6">
    <source>
        <dbReference type="Proteomes" id="UP000283269"/>
    </source>
</evidence>
<keyword evidence="3" id="KW-0687">Ribonucleoprotein</keyword>
<evidence type="ECO:0008006" key="7">
    <source>
        <dbReference type="Google" id="ProtNLM"/>
    </source>
</evidence>
<gene>
    <name evidence="5" type="ORF">CVT25_013967</name>
</gene>
<dbReference type="PANTHER" id="PTHR12919:SF20">
    <property type="entry name" value="SMALL RIBOSOMAL SUBUNIT PROTEIN BS16M"/>
    <property type="match status" value="1"/>
</dbReference>
<comment type="caution">
    <text evidence="5">The sequence shown here is derived from an EMBL/GenBank/DDBJ whole genome shotgun (WGS) entry which is preliminary data.</text>
</comment>
<dbReference type="AlphaFoldDB" id="A0A409XPL0"/>
<dbReference type="Pfam" id="PF00886">
    <property type="entry name" value="Ribosomal_S16"/>
    <property type="match status" value="1"/>
</dbReference>
<evidence type="ECO:0000256" key="3">
    <source>
        <dbReference type="ARBA" id="ARBA00023274"/>
    </source>
</evidence>
<dbReference type="FunCoup" id="A0A409XPL0">
    <property type="interactions" value="259"/>
</dbReference>
<dbReference type="GO" id="GO:0005763">
    <property type="term" value="C:mitochondrial small ribosomal subunit"/>
    <property type="evidence" value="ECO:0007669"/>
    <property type="project" value="TreeGrafter"/>
</dbReference>
<accession>A0A409XPL0</accession>
<dbReference type="STRING" id="93625.A0A409XPL0"/>
<dbReference type="SUPFAM" id="SSF54565">
    <property type="entry name" value="Ribosomal protein S16"/>
    <property type="match status" value="1"/>
</dbReference>
<evidence type="ECO:0000256" key="2">
    <source>
        <dbReference type="ARBA" id="ARBA00022980"/>
    </source>
</evidence>
<dbReference type="InParanoid" id="A0A409XPL0"/>
<reference evidence="5 6" key="1">
    <citation type="journal article" date="2018" name="Evol. Lett.">
        <title>Horizontal gene cluster transfer increased hallucinogenic mushroom diversity.</title>
        <authorList>
            <person name="Reynolds H.T."/>
            <person name="Vijayakumar V."/>
            <person name="Gluck-Thaler E."/>
            <person name="Korotkin H.B."/>
            <person name="Matheny P.B."/>
            <person name="Slot J.C."/>
        </authorList>
    </citation>
    <scope>NUCLEOTIDE SEQUENCE [LARGE SCALE GENOMIC DNA]</scope>
    <source>
        <strain evidence="5 6">2631</strain>
    </source>
</reference>
<dbReference type="EMBL" id="NHYD01000994">
    <property type="protein sequence ID" value="PPQ92660.1"/>
    <property type="molecule type" value="Genomic_DNA"/>
</dbReference>
<keyword evidence="6" id="KW-1185">Reference proteome</keyword>
<comment type="similarity">
    <text evidence="1">Belongs to the bacterial ribosomal protein bS16 family.</text>
</comment>
<organism evidence="5 6">
    <name type="scientific">Psilocybe cyanescens</name>
    <dbReference type="NCBI Taxonomy" id="93625"/>
    <lineage>
        <taxon>Eukaryota</taxon>
        <taxon>Fungi</taxon>
        <taxon>Dikarya</taxon>
        <taxon>Basidiomycota</taxon>
        <taxon>Agaricomycotina</taxon>
        <taxon>Agaricomycetes</taxon>
        <taxon>Agaricomycetidae</taxon>
        <taxon>Agaricales</taxon>
        <taxon>Agaricineae</taxon>
        <taxon>Strophariaceae</taxon>
        <taxon>Psilocybe</taxon>
    </lineage>
</organism>
<name>A0A409XPL0_PSICY</name>
<evidence type="ECO:0000256" key="4">
    <source>
        <dbReference type="SAM" id="MobiDB-lite"/>
    </source>
</evidence>
<dbReference type="Gene3D" id="3.30.1320.10">
    <property type="match status" value="1"/>
</dbReference>
<sequence length="113" mass="12565">MPMRIRMSMHGHRHRKIFHVVAINSKLSRDAQPTELLGVYDPHGAEGRDARTVRWSVARIHHWLNVGALPSKSVVKLLELGGILKPGSPYHPKATKPNHPLVEKASETSPSTS</sequence>
<protein>
    <recommendedName>
        <fullName evidence="7">Ribosomal protein S16</fullName>
    </recommendedName>
</protein>
<dbReference type="OrthoDB" id="407221at2759"/>
<evidence type="ECO:0000313" key="5">
    <source>
        <dbReference type="EMBL" id="PPQ92660.1"/>
    </source>
</evidence>
<dbReference type="NCBIfam" id="TIGR00002">
    <property type="entry name" value="S16"/>
    <property type="match status" value="1"/>
</dbReference>
<dbReference type="Proteomes" id="UP000283269">
    <property type="component" value="Unassembled WGS sequence"/>
</dbReference>
<dbReference type="PANTHER" id="PTHR12919">
    <property type="entry name" value="30S RIBOSOMAL PROTEIN S16"/>
    <property type="match status" value="1"/>
</dbReference>
<dbReference type="GO" id="GO:0032543">
    <property type="term" value="P:mitochondrial translation"/>
    <property type="evidence" value="ECO:0007669"/>
    <property type="project" value="TreeGrafter"/>
</dbReference>
<dbReference type="GO" id="GO:0003735">
    <property type="term" value="F:structural constituent of ribosome"/>
    <property type="evidence" value="ECO:0007669"/>
    <property type="project" value="InterPro"/>
</dbReference>
<evidence type="ECO:0000256" key="1">
    <source>
        <dbReference type="ARBA" id="ARBA00006668"/>
    </source>
</evidence>
<proteinExistence type="inferred from homology"/>
<dbReference type="InterPro" id="IPR023803">
    <property type="entry name" value="Ribosomal_bS16_dom_sf"/>
</dbReference>
<dbReference type="InterPro" id="IPR000307">
    <property type="entry name" value="Ribosomal_bS16"/>
</dbReference>
<keyword evidence="2" id="KW-0689">Ribosomal protein</keyword>